<proteinExistence type="predicted"/>
<evidence type="ECO:0000313" key="2">
    <source>
        <dbReference type="Proteomes" id="UP000033661"/>
    </source>
</evidence>
<dbReference type="EMBL" id="LAOI01000001">
    <property type="protein sequence ID" value="KJV89690.1"/>
    <property type="molecule type" value="Genomic_DNA"/>
</dbReference>
<reference evidence="1 2" key="1">
    <citation type="submission" date="2015-02" db="EMBL/GenBank/DDBJ databases">
        <title>Genome Sequencing of Rickettsiales.</title>
        <authorList>
            <person name="Daugherty S.C."/>
            <person name="Su Q."/>
            <person name="Abolude K."/>
            <person name="Beier-Sexton M."/>
            <person name="Carlyon J.A."/>
            <person name="Carter R."/>
            <person name="Day N.P."/>
            <person name="Dumler S.J."/>
            <person name="Dyachenko V."/>
            <person name="Godinez A."/>
            <person name="Kurtti T.J."/>
            <person name="Lichay M."/>
            <person name="Mullins K.E."/>
            <person name="Ott S."/>
            <person name="Pappas-Brown V."/>
            <person name="Paris D.H."/>
            <person name="Patel P."/>
            <person name="Richards A.L."/>
            <person name="Sadzewicz L."/>
            <person name="Sears K."/>
            <person name="Seidman D."/>
            <person name="Sengamalay N."/>
            <person name="Stenos J."/>
            <person name="Tallon L.J."/>
            <person name="Vincent G."/>
            <person name="Fraser C.M."/>
            <person name="Munderloh U."/>
            <person name="Dunning-Hotopp J.C."/>
        </authorList>
    </citation>
    <scope>NUCLEOTIDE SEQUENCE [LARGE SCALE GENOMIC DNA]</scope>
    <source>
        <strain evidence="1 2">RML An4</strain>
    </source>
</reference>
<evidence type="ECO:0000313" key="1">
    <source>
        <dbReference type="EMBL" id="KJV89690.1"/>
    </source>
</evidence>
<protein>
    <submittedName>
        <fullName evidence="1">Uncharacterized protein</fullName>
    </submittedName>
</protein>
<keyword evidence="2" id="KW-1185">Reference proteome</keyword>
<dbReference type="AlphaFoldDB" id="A0A0F3QAT7"/>
<sequence length="62" mass="7070">MAALPAWIPNRHCERLQGAWQSRKNNKKCYKLAFFTGLLRQLLRNFLAMTVKLIHASNAATG</sequence>
<comment type="caution">
    <text evidence="1">The sequence shown here is derived from an EMBL/GenBank/DDBJ whole genome shotgun (WGS) entry which is preliminary data.</text>
</comment>
<organism evidence="1 2">
    <name type="scientific">Rickettsia bellii str. RML An4</name>
    <dbReference type="NCBI Taxonomy" id="1359193"/>
    <lineage>
        <taxon>Bacteria</taxon>
        <taxon>Pseudomonadati</taxon>
        <taxon>Pseudomonadota</taxon>
        <taxon>Alphaproteobacteria</taxon>
        <taxon>Rickettsiales</taxon>
        <taxon>Rickettsiaceae</taxon>
        <taxon>Rickettsieae</taxon>
        <taxon>Rickettsia</taxon>
        <taxon>belli group</taxon>
    </lineage>
</organism>
<dbReference type="Proteomes" id="UP000033661">
    <property type="component" value="Unassembled WGS sequence"/>
</dbReference>
<accession>A0A0F3QAT7</accession>
<gene>
    <name evidence="1" type="ORF">RBEAN4_0671</name>
</gene>
<name>A0A0F3QAT7_RICBE</name>